<dbReference type="SUPFAM" id="SSF52540">
    <property type="entry name" value="P-loop containing nucleoside triphosphate hydrolases"/>
    <property type="match status" value="4"/>
</dbReference>
<keyword evidence="6" id="KW-0227">DNA damage</keyword>
<sequence>MRPIELRGARQNNLCSVDLTLEPGTLVAVTGPSGAGKSSLAFGTLYAEGQRRYVESFSAYARQFLERLARPEVDALDPVPAAVAVDRSAPVRTSRSTVGTMTELCDYAKSLWAHSARLCCPGCGAEVQPDEPGAAAESVIEAHSGARVAVSFAVRASSADALALARDELRAQGYGRVLAGGALAKLDELDDDALAAAAAEDNAHHGGGALAVIADRSTATARNRRRLSESLAAAMHRGGGRARVHVFDAEGGLGVTLRFSDRLHCADCERDFRPATPGLFSFNSPIGACPSCRGFGRVIGIDVRKVLPDPSLSLSAGAIRPWRGKKYAWERRELARHAKRAGIPWSAPVSELSAEQLAWLVEGEPGGYEGGGWWGLRGWFSWLESKTYKLHVRVLLARYRAYDECPACAGARLRPEALWWRVRGLDMAGFLALSVADARQFLLDFDRDDDGDGHGDGAAAGSARARGARGDGRERDDAAALLRAECLRRLSTLADVGLAYLTLDRASRTLSGGETQRVALTGALGASLAGALIVMDEPSVGLHPHDVGRLAEVVQRLAAADNTVLVVEHDWALIQRADRVVELGPGAGREGGRVVFDGAPEELLSSDTATGRAHRGARAAALVRREPSAWIELRAATGHNLRGVDVAIPRGLLTCVTGVSGSGKSSLILGTLAPAVIAALGGEVEEPALPHAALAGADALADAVVVDQSPLGRTARGNPATYVKAWDWIRGALAKTEMAAARGLSAGAFSFNVPGGRCESCKGEGAETVEMQFLADVSFSCPDCGGKRFVGPVLEVRYQGKNVVDILEMSVDEALACFSSRTLTRRLQPVVDVGLGYLRLGQPLNTLSGGEAQRLKLAEALARTKAGGLVILDEPTAGLHAQDVVPLRRSLEALVARGDTVVVVEHDMALAAHADWIVDLGPGAGAHGGTIVASGTPEQVAAAQGSSTAPHLAAALAAHSSSTRTKSSPAGRASASVGASRAAQPGPVWQRAPIAGADIEILGAREHNLRDLSLRLPREQLVVVTGPSGSGKSTLAFDVLYAEGQRRYLETLSPYARQYMPQLPRPAVDRVLGVPPSVALEQRVHRGGAGSTVATITEVAHYLRVMYARAGLLHCPDCEVAIAPRAPELLARDLAALARPDGDGDGDGDAWLVMAPVVRGRKGLHRELLARAREDGIERARIDGAFTALRAGMKLDRYREHDVELVIAELPAEDAAMPAALGRAAALSGGSVRVRRGQQELLLSTQRACPSCGTGFPELDPRMFSFHTRQGACPACEGRGVIEPATRRKRGKRAAAEAPPKTCPDCAGTRLSPLARAVTVAGWSIAELFGRSVLEAGRALADMQLDGRDATIAAVPLAEARARLSFLASVGVGYLELDRPAATLSGGETQRVRLAAQLGSGLTGILYVLDEPTIGLHPRDTGVLLDAMRALVERGNSLVVVEHDPDTIRAADFLVDIGPGGGHHGGRLLACGAAAEVLAEDRAPTAAALRRPPPVPAQRRVPDDAAQLELRGARRHNLRDLDLRLPLGCLVAVTGVSGSGKSTLIREVLLEAVGDALARPARTPPRSQRAYRELRGAEALRRAVEIDQSPIGRTSRSVPATYVGVWNHIRALLANTPEARARGYGAARFSFNTAEGRCPTCEGQGRLKAEMAFLPDVEMDCEACAGMRFDPDTLDITWRGRNAGEILALEIGEAAEVFASVSKVARPLALLDELGLGYLKLGQPSSTLSGGEAQRLKLVSELGARSPGGTLYVMDEPTTGLHRDDVVRLLALLDRLVERGDTVVVIEHHTDVMLAADWIVDLGPEGGAEGGRVLVSGPPEDVAACAESHTGAVLAAELQRSAHGSDT</sequence>
<dbReference type="STRING" id="502025.Hoch_3637"/>
<feature type="compositionally biased region" description="Low complexity" evidence="17">
    <location>
        <begin position="958"/>
        <end position="983"/>
    </location>
</feature>
<keyword evidence="13" id="KW-0234">DNA repair</keyword>
<keyword evidence="7" id="KW-0228">DNA excision</keyword>
<evidence type="ECO:0000256" key="14">
    <source>
        <dbReference type="ARBA" id="ARBA00038000"/>
    </source>
</evidence>
<evidence type="ECO:0000256" key="7">
    <source>
        <dbReference type="ARBA" id="ARBA00022769"/>
    </source>
</evidence>
<evidence type="ECO:0000256" key="5">
    <source>
        <dbReference type="ARBA" id="ARBA00022741"/>
    </source>
</evidence>
<dbReference type="Proteomes" id="UP000001880">
    <property type="component" value="Chromosome"/>
</dbReference>
<dbReference type="Gene3D" id="1.10.8.280">
    <property type="entry name" value="ABC transporter ATPase domain-like"/>
    <property type="match status" value="1"/>
</dbReference>
<keyword evidence="10" id="KW-0067">ATP-binding</keyword>
<comment type="subcellular location">
    <subcellularLocation>
        <location evidence="1">Cytoplasm</location>
    </subcellularLocation>
</comment>
<keyword evidence="4" id="KW-0677">Repeat</keyword>
<dbReference type="GO" id="GO:0005737">
    <property type="term" value="C:cytoplasm"/>
    <property type="evidence" value="ECO:0007669"/>
    <property type="project" value="UniProtKB-SubCell"/>
</dbReference>
<evidence type="ECO:0000256" key="9">
    <source>
        <dbReference type="ARBA" id="ARBA00022833"/>
    </source>
</evidence>
<dbReference type="PANTHER" id="PTHR43152:SF3">
    <property type="entry name" value="UVRABC SYSTEM PROTEIN A"/>
    <property type="match status" value="1"/>
</dbReference>
<organism evidence="19 20">
    <name type="scientific">Haliangium ochraceum (strain DSM 14365 / JCM 11303 / SMP-2)</name>
    <dbReference type="NCBI Taxonomy" id="502025"/>
    <lineage>
        <taxon>Bacteria</taxon>
        <taxon>Pseudomonadati</taxon>
        <taxon>Myxococcota</taxon>
        <taxon>Polyangia</taxon>
        <taxon>Haliangiales</taxon>
        <taxon>Kofleriaceae</taxon>
        <taxon>Haliangium</taxon>
    </lineage>
</organism>
<dbReference type="InterPro" id="IPR004602">
    <property type="entry name" value="UvrA"/>
</dbReference>
<dbReference type="GO" id="GO:0004518">
    <property type="term" value="F:nuclease activity"/>
    <property type="evidence" value="ECO:0007669"/>
    <property type="project" value="UniProtKB-KW"/>
</dbReference>
<evidence type="ECO:0000313" key="19">
    <source>
        <dbReference type="EMBL" id="ACY16139.1"/>
    </source>
</evidence>
<evidence type="ECO:0000256" key="17">
    <source>
        <dbReference type="SAM" id="MobiDB-lite"/>
    </source>
</evidence>
<dbReference type="eggNOG" id="COG0178">
    <property type="taxonomic scope" value="Bacteria"/>
</dbReference>
<keyword evidence="20" id="KW-1185">Reference proteome</keyword>
<feature type="domain" description="ABC transporter" evidence="18">
    <location>
        <begin position="1210"/>
        <end position="1490"/>
    </location>
</feature>
<dbReference type="InterPro" id="IPR041552">
    <property type="entry name" value="UvrA_DNA-bd"/>
</dbReference>
<dbReference type="Pfam" id="PF17760">
    <property type="entry name" value="UvrA_inter"/>
    <property type="match status" value="1"/>
</dbReference>
<dbReference type="GO" id="GO:0005524">
    <property type="term" value="F:ATP binding"/>
    <property type="evidence" value="ECO:0007669"/>
    <property type="project" value="UniProtKB-KW"/>
</dbReference>
<keyword evidence="11" id="KW-0267">Excision nuclease</keyword>
<dbReference type="RefSeq" id="WP_012828738.1">
    <property type="nucleotide sequence ID" value="NC_013440.1"/>
</dbReference>
<dbReference type="GO" id="GO:0009380">
    <property type="term" value="C:excinuclease repair complex"/>
    <property type="evidence" value="ECO:0007669"/>
    <property type="project" value="InterPro"/>
</dbReference>
<evidence type="ECO:0000256" key="4">
    <source>
        <dbReference type="ARBA" id="ARBA00022737"/>
    </source>
</evidence>
<dbReference type="GO" id="GO:0008270">
    <property type="term" value="F:zinc ion binding"/>
    <property type="evidence" value="ECO:0007669"/>
    <property type="project" value="UniProtKB-KW"/>
</dbReference>
<accession>D0LX97</accession>
<keyword evidence="8" id="KW-0863">Zinc-finger</keyword>
<keyword evidence="12" id="KW-0238">DNA-binding</keyword>
<evidence type="ECO:0000256" key="10">
    <source>
        <dbReference type="ARBA" id="ARBA00022840"/>
    </source>
</evidence>
<dbReference type="Gene3D" id="3.40.50.300">
    <property type="entry name" value="P-loop containing nucleotide triphosphate hydrolases"/>
    <property type="match status" value="6"/>
</dbReference>
<name>D0LX97_HALO1</name>
<feature type="domain" description="ABC transporter" evidence="18">
    <location>
        <begin position="1499"/>
        <end position="1835"/>
    </location>
</feature>
<evidence type="ECO:0000256" key="16">
    <source>
        <dbReference type="ARBA" id="ARBA00042156"/>
    </source>
</evidence>
<evidence type="ECO:0000256" key="1">
    <source>
        <dbReference type="ARBA" id="ARBA00004496"/>
    </source>
</evidence>
<dbReference type="InterPro" id="IPR041102">
    <property type="entry name" value="UvrA_inter"/>
</dbReference>
<keyword evidence="3" id="KW-0479">Metal-binding</keyword>
<evidence type="ECO:0000313" key="20">
    <source>
        <dbReference type="Proteomes" id="UP000001880"/>
    </source>
</evidence>
<dbReference type="InterPro" id="IPR003593">
    <property type="entry name" value="AAA+_ATPase"/>
</dbReference>
<evidence type="ECO:0000256" key="11">
    <source>
        <dbReference type="ARBA" id="ARBA00022881"/>
    </source>
</evidence>
<evidence type="ECO:0000256" key="6">
    <source>
        <dbReference type="ARBA" id="ARBA00022763"/>
    </source>
</evidence>
<proteinExistence type="inferred from homology"/>
<protein>
    <recommendedName>
        <fullName evidence="15">UvrABC system protein A</fullName>
    </recommendedName>
    <alternativeName>
        <fullName evidence="16">Excinuclease ABC subunit A</fullName>
    </alternativeName>
</protein>
<evidence type="ECO:0000256" key="8">
    <source>
        <dbReference type="ARBA" id="ARBA00022771"/>
    </source>
</evidence>
<dbReference type="GO" id="GO:0003677">
    <property type="term" value="F:DNA binding"/>
    <property type="evidence" value="ECO:0007669"/>
    <property type="project" value="UniProtKB-KW"/>
</dbReference>
<feature type="domain" description="ABC transporter" evidence="18">
    <location>
        <begin position="623"/>
        <end position="953"/>
    </location>
</feature>
<feature type="region of interest" description="Disordered" evidence="17">
    <location>
        <begin position="958"/>
        <end position="984"/>
    </location>
</feature>
<keyword evidence="5" id="KW-0547">Nucleotide-binding</keyword>
<keyword evidence="9" id="KW-0862">Zinc</keyword>
<dbReference type="InterPro" id="IPR017871">
    <property type="entry name" value="ABC_transporter-like_CS"/>
</dbReference>
<dbReference type="Gene3D" id="1.20.1580.10">
    <property type="entry name" value="ABC transporter ATPase like domain"/>
    <property type="match status" value="2"/>
</dbReference>
<dbReference type="EMBL" id="CP001804">
    <property type="protein sequence ID" value="ACY16139.1"/>
    <property type="molecule type" value="Genomic_DNA"/>
</dbReference>
<dbReference type="PROSITE" id="PS50893">
    <property type="entry name" value="ABC_TRANSPORTER_2"/>
    <property type="match status" value="3"/>
</dbReference>
<dbReference type="HOGENOM" id="CLU_001370_3_0_7"/>
<evidence type="ECO:0000256" key="15">
    <source>
        <dbReference type="ARBA" id="ARBA00039316"/>
    </source>
</evidence>
<dbReference type="PANTHER" id="PTHR43152">
    <property type="entry name" value="UVRABC SYSTEM PROTEIN A"/>
    <property type="match status" value="1"/>
</dbReference>
<keyword evidence="2" id="KW-0963">Cytoplasm</keyword>
<dbReference type="InterPro" id="IPR027417">
    <property type="entry name" value="P-loop_NTPase"/>
</dbReference>
<dbReference type="Pfam" id="PF17755">
    <property type="entry name" value="UvrA_DNA-bind"/>
    <property type="match status" value="1"/>
</dbReference>
<dbReference type="KEGG" id="hoh:Hoch_3637"/>
<evidence type="ECO:0000256" key="13">
    <source>
        <dbReference type="ARBA" id="ARBA00023204"/>
    </source>
</evidence>
<dbReference type="Gene3D" id="3.30.190.20">
    <property type="match status" value="2"/>
</dbReference>
<evidence type="ECO:0000256" key="2">
    <source>
        <dbReference type="ARBA" id="ARBA00022490"/>
    </source>
</evidence>
<evidence type="ECO:0000259" key="18">
    <source>
        <dbReference type="PROSITE" id="PS50893"/>
    </source>
</evidence>
<dbReference type="NCBIfam" id="TIGR00630">
    <property type="entry name" value="uvra"/>
    <property type="match status" value="1"/>
</dbReference>
<comment type="similarity">
    <text evidence="14">Belongs to the ABC transporter superfamily. UvrA family.</text>
</comment>
<dbReference type="PROSITE" id="PS00211">
    <property type="entry name" value="ABC_TRANSPORTER_1"/>
    <property type="match status" value="2"/>
</dbReference>
<dbReference type="InterPro" id="IPR003439">
    <property type="entry name" value="ABC_transporter-like_ATP-bd"/>
</dbReference>
<dbReference type="GO" id="GO:0016887">
    <property type="term" value="F:ATP hydrolysis activity"/>
    <property type="evidence" value="ECO:0007669"/>
    <property type="project" value="InterPro"/>
</dbReference>
<evidence type="ECO:0000256" key="12">
    <source>
        <dbReference type="ARBA" id="ARBA00023125"/>
    </source>
</evidence>
<reference evidence="19 20" key="1">
    <citation type="journal article" date="2010" name="Stand. Genomic Sci.">
        <title>Complete genome sequence of Haliangium ochraceum type strain (SMP-2).</title>
        <authorList>
            <consortium name="US DOE Joint Genome Institute (JGI-PGF)"/>
            <person name="Ivanova N."/>
            <person name="Daum C."/>
            <person name="Lang E."/>
            <person name="Abt B."/>
            <person name="Kopitz M."/>
            <person name="Saunders E."/>
            <person name="Lapidus A."/>
            <person name="Lucas S."/>
            <person name="Glavina Del Rio T."/>
            <person name="Nolan M."/>
            <person name="Tice H."/>
            <person name="Copeland A."/>
            <person name="Cheng J.F."/>
            <person name="Chen F."/>
            <person name="Bruce D."/>
            <person name="Goodwin L."/>
            <person name="Pitluck S."/>
            <person name="Mavromatis K."/>
            <person name="Pati A."/>
            <person name="Mikhailova N."/>
            <person name="Chen A."/>
            <person name="Palaniappan K."/>
            <person name="Land M."/>
            <person name="Hauser L."/>
            <person name="Chang Y.J."/>
            <person name="Jeffries C.D."/>
            <person name="Detter J.C."/>
            <person name="Brettin T."/>
            <person name="Rohde M."/>
            <person name="Goker M."/>
            <person name="Bristow J."/>
            <person name="Markowitz V."/>
            <person name="Eisen J.A."/>
            <person name="Hugenholtz P."/>
            <person name="Kyrpides N.C."/>
            <person name="Klenk H.P."/>
        </authorList>
    </citation>
    <scope>NUCLEOTIDE SEQUENCE [LARGE SCALE GENOMIC DNA]</scope>
    <source>
        <strain evidence="20">DSM 14365 / CIP 107738 / JCM 11303 / AJ 13395 / SMP-2</strain>
    </source>
</reference>
<dbReference type="GO" id="GO:0006289">
    <property type="term" value="P:nucleotide-excision repair"/>
    <property type="evidence" value="ECO:0007669"/>
    <property type="project" value="InterPro"/>
</dbReference>
<dbReference type="SMART" id="SM00382">
    <property type="entry name" value="AAA"/>
    <property type="match status" value="4"/>
</dbReference>
<evidence type="ECO:0000256" key="3">
    <source>
        <dbReference type="ARBA" id="ARBA00022723"/>
    </source>
</evidence>
<dbReference type="OrthoDB" id="9809851at2"/>
<gene>
    <name evidence="19" type="ordered locus">Hoch_3637</name>
</gene>